<sequence>MFRAQMKRAALSLLSLSLAVTGCGGTEEELAPEPQADGRAESALATLEYQVTVVNSAGYAQSGPNAEGYDSRGWAYGQAWWKQGSDAFLVEDQQSDGRSPGVYWWLDNGSRRGLCRLTTGSTTFGICEKGLPEGAVVHMRMGRCDGDTTDCTKWSNYTNVGAIVTFTNN</sequence>
<dbReference type="RefSeq" id="WP_267540380.1">
    <property type="nucleotide sequence ID" value="NZ_JAPNKA010000001.1"/>
</dbReference>
<feature type="chain" id="PRO_5046980021" description="Lipoprotein" evidence="1">
    <location>
        <begin position="23"/>
        <end position="169"/>
    </location>
</feature>
<feature type="signal peptide" evidence="1">
    <location>
        <begin position="1"/>
        <end position="22"/>
    </location>
</feature>
<organism evidence="2 3">
    <name type="scientific">Archangium lansingense</name>
    <dbReference type="NCBI Taxonomy" id="2995310"/>
    <lineage>
        <taxon>Bacteria</taxon>
        <taxon>Pseudomonadati</taxon>
        <taxon>Myxococcota</taxon>
        <taxon>Myxococcia</taxon>
        <taxon>Myxococcales</taxon>
        <taxon>Cystobacterineae</taxon>
        <taxon>Archangiaceae</taxon>
        <taxon>Archangium</taxon>
    </lineage>
</organism>
<keyword evidence="3" id="KW-1185">Reference proteome</keyword>
<dbReference type="EMBL" id="JAPNKA010000001">
    <property type="protein sequence ID" value="MCY1081793.1"/>
    <property type="molecule type" value="Genomic_DNA"/>
</dbReference>
<proteinExistence type="predicted"/>
<evidence type="ECO:0008006" key="4">
    <source>
        <dbReference type="Google" id="ProtNLM"/>
    </source>
</evidence>
<evidence type="ECO:0000313" key="2">
    <source>
        <dbReference type="EMBL" id="MCY1081793.1"/>
    </source>
</evidence>
<name>A0ABT4AJB7_9BACT</name>
<reference evidence="2 3" key="1">
    <citation type="submission" date="2022-11" db="EMBL/GenBank/DDBJ databases">
        <title>Minimal conservation of predation-associated metabolite biosynthetic gene clusters underscores biosynthetic potential of Myxococcota including descriptions for ten novel species: Archangium lansinium sp. nov., Myxococcus landrumus sp. nov., Nannocystis bai.</title>
        <authorList>
            <person name="Ahearne A."/>
            <person name="Stevens C."/>
            <person name="Phillips K."/>
        </authorList>
    </citation>
    <scope>NUCLEOTIDE SEQUENCE [LARGE SCALE GENOMIC DNA]</scope>
    <source>
        <strain evidence="2 3">MIWBW</strain>
    </source>
</reference>
<accession>A0ABT4AJB7</accession>
<evidence type="ECO:0000313" key="3">
    <source>
        <dbReference type="Proteomes" id="UP001207654"/>
    </source>
</evidence>
<comment type="caution">
    <text evidence="2">The sequence shown here is derived from an EMBL/GenBank/DDBJ whole genome shotgun (WGS) entry which is preliminary data.</text>
</comment>
<keyword evidence="1" id="KW-0732">Signal</keyword>
<dbReference type="PROSITE" id="PS51257">
    <property type="entry name" value="PROKAR_LIPOPROTEIN"/>
    <property type="match status" value="1"/>
</dbReference>
<gene>
    <name evidence="2" type="ORF">OV287_45815</name>
</gene>
<evidence type="ECO:0000256" key="1">
    <source>
        <dbReference type="SAM" id="SignalP"/>
    </source>
</evidence>
<dbReference type="Proteomes" id="UP001207654">
    <property type="component" value="Unassembled WGS sequence"/>
</dbReference>
<protein>
    <recommendedName>
        <fullName evidence="4">Lipoprotein</fullName>
    </recommendedName>
</protein>